<sequence length="102" mass="11156">MRRLPIFFVLDVSESMVGMPLEALQEGMNRLIRSLRTDPYALETIYISVIAFAGKVKTLIPLTELFAFFPPKLPLGAGTAIGAALDHLSKEIDAQVIPNSPT</sequence>
<dbReference type="AlphaFoldDB" id="A0A380MQG8"/>
<evidence type="ECO:0000313" key="2">
    <source>
        <dbReference type="EMBL" id="SUO94316.1"/>
    </source>
</evidence>
<proteinExistence type="predicted"/>
<gene>
    <name evidence="2" type="ORF">NCTC13337_00668</name>
</gene>
<keyword evidence="3" id="KW-1185">Reference proteome</keyword>
<dbReference type="RefSeq" id="WP_084601597.1">
    <property type="nucleotide sequence ID" value="NZ_LWHB01000039.1"/>
</dbReference>
<organism evidence="2 3">
    <name type="scientific">Suttonella ornithocola</name>
    <dbReference type="NCBI Taxonomy" id="279832"/>
    <lineage>
        <taxon>Bacteria</taxon>
        <taxon>Pseudomonadati</taxon>
        <taxon>Pseudomonadota</taxon>
        <taxon>Gammaproteobacteria</taxon>
        <taxon>Cardiobacteriales</taxon>
        <taxon>Cardiobacteriaceae</taxon>
        <taxon>Suttonella</taxon>
    </lineage>
</organism>
<accession>A0A380MQG8</accession>
<dbReference type="InterPro" id="IPR036465">
    <property type="entry name" value="vWFA_dom_sf"/>
</dbReference>
<dbReference type="Proteomes" id="UP000254601">
    <property type="component" value="Unassembled WGS sequence"/>
</dbReference>
<evidence type="ECO:0000259" key="1">
    <source>
        <dbReference type="PROSITE" id="PS50234"/>
    </source>
</evidence>
<name>A0A380MQG8_9GAMM</name>
<dbReference type="Gene3D" id="3.40.50.410">
    <property type="entry name" value="von Willebrand factor, type A domain"/>
    <property type="match status" value="1"/>
</dbReference>
<feature type="domain" description="VWFA" evidence="1">
    <location>
        <begin position="5"/>
        <end position="64"/>
    </location>
</feature>
<protein>
    <submittedName>
        <fullName evidence="2">Uncharacterized protein encoded in toxicity protection region of plasmid R478, contains von Willebrand factor (VWF) domain</fullName>
    </submittedName>
</protein>
<dbReference type="OrthoDB" id="9806395at2"/>
<dbReference type="PROSITE" id="PS50234">
    <property type="entry name" value="VWFA"/>
    <property type="match status" value="1"/>
</dbReference>
<dbReference type="InterPro" id="IPR002035">
    <property type="entry name" value="VWF_A"/>
</dbReference>
<dbReference type="Pfam" id="PF13519">
    <property type="entry name" value="VWA_2"/>
    <property type="match status" value="1"/>
</dbReference>
<evidence type="ECO:0000313" key="3">
    <source>
        <dbReference type="Proteomes" id="UP000254601"/>
    </source>
</evidence>
<dbReference type="EMBL" id="UHIC01000001">
    <property type="protein sequence ID" value="SUO94316.1"/>
    <property type="molecule type" value="Genomic_DNA"/>
</dbReference>
<reference evidence="2 3" key="1">
    <citation type="submission" date="2018-06" db="EMBL/GenBank/DDBJ databases">
        <authorList>
            <consortium name="Pathogen Informatics"/>
            <person name="Doyle S."/>
        </authorList>
    </citation>
    <scope>NUCLEOTIDE SEQUENCE [LARGE SCALE GENOMIC DNA]</scope>
    <source>
        <strain evidence="2 3">NCTC13337</strain>
    </source>
</reference>
<dbReference type="SUPFAM" id="SSF53300">
    <property type="entry name" value="vWA-like"/>
    <property type="match status" value="1"/>
</dbReference>